<dbReference type="GO" id="GO:0007018">
    <property type="term" value="P:microtubule-based movement"/>
    <property type="evidence" value="ECO:0007669"/>
    <property type="project" value="InterPro"/>
</dbReference>
<keyword evidence="3 6" id="KW-0175">Coiled coil</keyword>
<accession>A0A5J4VXB5</accession>
<comment type="similarity">
    <text evidence="5">Belongs to the TRAFAC class myosin-kinesin ATPase superfamily. Kinesin family.</text>
</comment>
<dbReference type="Gene3D" id="2.60.200.20">
    <property type="match status" value="1"/>
</dbReference>
<feature type="region of interest" description="Disordered" evidence="7">
    <location>
        <begin position="1013"/>
        <end position="1035"/>
    </location>
</feature>
<dbReference type="FunFam" id="3.40.850.10:FF:000082">
    <property type="entry name" value="OSM3-like kinesin"/>
    <property type="match status" value="1"/>
</dbReference>
<name>A0A5J4VXB5_9EUKA</name>
<dbReference type="PANTHER" id="PTHR47117">
    <property type="entry name" value="STAR-RELATED LIPID TRANSFER PROTEIN 9"/>
    <property type="match status" value="1"/>
</dbReference>
<keyword evidence="4 5" id="KW-0505">Motor protein</keyword>
<dbReference type="InterPro" id="IPR036961">
    <property type="entry name" value="Kinesin_motor_dom_sf"/>
</dbReference>
<evidence type="ECO:0000259" key="8">
    <source>
        <dbReference type="PROSITE" id="PS50067"/>
    </source>
</evidence>
<dbReference type="InterPro" id="IPR027417">
    <property type="entry name" value="P-loop_NTPase"/>
</dbReference>
<dbReference type="Pfam" id="PF00225">
    <property type="entry name" value="Kinesin"/>
    <property type="match status" value="1"/>
</dbReference>
<feature type="compositionally biased region" description="Polar residues" evidence="7">
    <location>
        <begin position="1013"/>
        <end position="1028"/>
    </location>
</feature>
<dbReference type="InterPro" id="IPR001752">
    <property type="entry name" value="Kinesin_motor_dom"/>
</dbReference>
<dbReference type="PROSITE" id="PS00411">
    <property type="entry name" value="KINESIN_MOTOR_1"/>
    <property type="match status" value="1"/>
</dbReference>
<keyword evidence="2 5" id="KW-0067">ATP-binding</keyword>
<sequence length="1334" mass="151247">MTESVTVAVRVRPLNSKEKTAKDTEIQQNTKTSITITNPTKKESKGFTFDYVYGTSSTQNEVYNDLGKLYLENAWAGFNCTLFAYGQTGSGKSYSMTGNLTPEDQNGIIPRGCQEMFSRITSTGNSNVSYEVRVSFLEMYNEKLQDLLDPKTKKTINIRESPTKGIYVENVIEEPVTSYSEIDKLLADGNKVRTVAATAMNATSSRSHSVLTIFFTRSEIISGKKTQKDSRINLVDLAGSERQSQTESTGDRLAEACAINKSLSALGNVISALADQSKGKSTFVPYRDSLLTRMLQDSLGGNSKTIMIAAVSPASSNYDETLSTLQYADRAKQIKNKPVVNESETDKLIKQLRAEIEALKSELENRGSIDDVLNSSIIGDLVNDSNLNDSKKQELDQEEARVNQLLQDQQKAEIDFQQKKQQALEEVDRRRAELFAQQEETAQLEAQLAAERVKLGQDLAQIQSNMDQTDDEKQAAMEFLRVRGEELEQERLEILKKLREESRIEEELTKVQAQIDDMTNARDNLLSELTIAQQKLDSLTLTIQEKKQKNQEANLKRKKFLEDSGLSLKGFGDAIGIPDDVSSGPQLRNISTDWDLNGLLVYYLPGKCVTLGSEQINRPIRLESQLYSGAEADDQHIILQGLGIQPIHCAFMINKSKKQVTLKPMGVSRVMVNGEWVGFGAVDEIKSALNDANKDPDAPKSVSERVLKTGDRLIIGRTSIFRFVYPSAGTNNQDQRQQQQQNTISGMEGLNEDEIETIQAELAVISGKVTSVAEYKRKKDNDLAWIVQADQLVDEANEISKLLGRQIAYSIDILEDHRSINVKVNSFEKGGGLQEWDLSVLADKRLPQMRMMLADQLDDGIINGSVTRRQQQQKKGEQVEKVEKEDQVQKLVSDVEYDYKDDPFFNPPQDELIGLARFPLCNAVLAGAIRITLPIRLSDEGAVKSRGEKNLNEDEQQIEDEQNLKEKEKQQEIEYDEDGEIIKKKTQTLEVDRSGLRKGEVKIWVTLKQRGDSNSTSQLFPIEQNQQTDRTEENPATASIYERPLPMKEAPPDTFLELEPRDARDPIMQQDPLPLIPIQLKKVVDYDQVIGKEVILRIDFKQISFHPQVQAHQGVFIRFDIPPFLKEEITKRIQDHNIEFEEEYEDEDEILDTEQQQEQLNESKLKIENLVSITETQLRKKRKTKRTPETSEQTAQQTAELPRKSTKPINFDTKRYKLLHDMSYKITFHSFQASDLDLLMKGVLGVEVWGHRETSDESYVMGISDEELDREDERTRQKKLLQIEIGQSKLNIEQTRIAFQQRDDEIAMLQKQIEDLLKRQEELKKVKKGGCVIL</sequence>
<evidence type="ECO:0000256" key="7">
    <source>
        <dbReference type="SAM" id="MobiDB-lite"/>
    </source>
</evidence>
<feature type="binding site" evidence="5">
    <location>
        <begin position="86"/>
        <end position="93"/>
    </location>
    <ligand>
        <name>ATP</name>
        <dbReference type="ChEBI" id="CHEBI:30616"/>
    </ligand>
</feature>
<feature type="coiled-coil region" evidence="6">
    <location>
        <begin position="944"/>
        <end position="971"/>
    </location>
</feature>
<evidence type="ECO:0000256" key="1">
    <source>
        <dbReference type="ARBA" id="ARBA00022741"/>
    </source>
</evidence>
<reference evidence="9 10" key="1">
    <citation type="submission" date="2019-03" db="EMBL/GenBank/DDBJ databases">
        <title>Single cell metagenomics reveals metabolic interactions within the superorganism composed of flagellate Streblomastix strix and complex community of Bacteroidetes bacteria on its surface.</title>
        <authorList>
            <person name="Treitli S.C."/>
            <person name="Kolisko M."/>
            <person name="Husnik F."/>
            <person name="Keeling P."/>
            <person name="Hampl V."/>
        </authorList>
    </citation>
    <scope>NUCLEOTIDE SEQUENCE [LARGE SCALE GENOMIC DNA]</scope>
    <source>
        <strain evidence="9">ST1C</strain>
    </source>
</reference>
<dbReference type="Gene3D" id="3.40.850.10">
    <property type="entry name" value="Kinesin motor domain"/>
    <property type="match status" value="1"/>
</dbReference>
<evidence type="ECO:0000256" key="6">
    <source>
        <dbReference type="SAM" id="Coils"/>
    </source>
</evidence>
<keyword evidence="1 5" id="KW-0547">Nucleotide-binding</keyword>
<proteinExistence type="inferred from homology"/>
<dbReference type="SMART" id="SM00129">
    <property type="entry name" value="KISc"/>
    <property type="match status" value="1"/>
</dbReference>
<dbReference type="PROSITE" id="PS50067">
    <property type="entry name" value="KINESIN_MOTOR_2"/>
    <property type="match status" value="1"/>
</dbReference>
<dbReference type="GO" id="GO:0003777">
    <property type="term" value="F:microtubule motor activity"/>
    <property type="evidence" value="ECO:0007669"/>
    <property type="project" value="InterPro"/>
</dbReference>
<feature type="coiled-coil region" evidence="6">
    <location>
        <begin position="342"/>
        <end position="422"/>
    </location>
</feature>
<feature type="region of interest" description="Disordered" evidence="7">
    <location>
        <begin position="1178"/>
        <end position="1206"/>
    </location>
</feature>
<dbReference type="Proteomes" id="UP000324800">
    <property type="component" value="Unassembled WGS sequence"/>
</dbReference>
<dbReference type="GO" id="GO:0008017">
    <property type="term" value="F:microtubule binding"/>
    <property type="evidence" value="ECO:0007669"/>
    <property type="project" value="InterPro"/>
</dbReference>
<dbReference type="SUPFAM" id="SSF52540">
    <property type="entry name" value="P-loop containing nucleoside triphosphate hydrolases"/>
    <property type="match status" value="1"/>
</dbReference>
<dbReference type="GO" id="GO:0005524">
    <property type="term" value="F:ATP binding"/>
    <property type="evidence" value="ECO:0007669"/>
    <property type="project" value="UniProtKB-UniRule"/>
</dbReference>
<feature type="domain" description="Kinesin motor" evidence="8">
    <location>
        <begin position="4"/>
        <end position="334"/>
    </location>
</feature>
<organism evidence="9 10">
    <name type="scientific">Streblomastix strix</name>
    <dbReference type="NCBI Taxonomy" id="222440"/>
    <lineage>
        <taxon>Eukaryota</taxon>
        <taxon>Metamonada</taxon>
        <taxon>Preaxostyla</taxon>
        <taxon>Oxymonadida</taxon>
        <taxon>Streblomastigidae</taxon>
        <taxon>Streblomastix</taxon>
    </lineage>
</organism>
<gene>
    <name evidence="9" type="ORF">EZS28_017192</name>
</gene>
<evidence type="ECO:0000256" key="3">
    <source>
        <dbReference type="ARBA" id="ARBA00023054"/>
    </source>
</evidence>
<protein>
    <submittedName>
        <fullName evidence="9">Putative Kinesin-II 95 kDa subunit</fullName>
    </submittedName>
</protein>
<evidence type="ECO:0000256" key="5">
    <source>
        <dbReference type="PROSITE-ProRule" id="PRU00283"/>
    </source>
</evidence>
<dbReference type="PRINTS" id="PR00380">
    <property type="entry name" value="KINESINHEAVY"/>
</dbReference>
<evidence type="ECO:0000313" key="9">
    <source>
        <dbReference type="EMBL" id="KAA6387281.1"/>
    </source>
</evidence>
<feature type="coiled-coil region" evidence="6">
    <location>
        <begin position="487"/>
        <end position="563"/>
    </location>
</feature>
<dbReference type="InterPro" id="IPR019821">
    <property type="entry name" value="Kinesin_motor_CS"/>
</dbReference>
<evidence type="ECO:0000313" key="10">
    <source>
        <dbReference type="Proteomes" id="UP000324800"/>
    </source>
</evidence>
<dbReference type="EMBL" id="SNRW01004442">
    <property type="protein sequence ID" value="KAA6387281.1"/>
    <property type="molecule type" value="Genomic_DNA"/>
</dbReference>
<comment type="caution">
    <text evidence="9">The sequence shown here is derived from an EMBL/GenBank/DDBJ whole genome shotgun (WGS) entry which is preliminary data.</text>
</comment>
<evidence type="ECO:0000256" key="4">
    <source>
        <dbReference type="ARBA" id="ARBA00023175"/>
    </source>
</evidence>
<feature type="compositionally biased region" description="Polar residues" evidence="7">
    <location>
        <begin position="1190"/>
        <end position="1199"/>
    </location>
</feature>
<dbReference type="OrthoDB" id="3176171at2759"/>
<dbReference type="InterPro" id="IPR008984">
    <property type="entry name" value="SMAD_FHA_dom_sf"/>
</dbReference>
<feature type="coiled-coil region" evidence="6">
    <location>
        <begin position="1299"/>
        <end position="1326"/>
    </location>
</feature>
<dbReference type="SUPFAM" id="SSF49879">
    <property type="entry name" value="SMAD/FHA domain"/>
    <property type="match status" value="1"/>
</dbReference>
<evidence type="ECO:0000256" key="2">
    <source>
        <dbReference type="ARBA" id="ARBA00022840"/>
    </source>
</evidence>